<keyword evidence="7" id="KW-0812">Transmembrane</keyword>
<reference evidence="9" key="2">
    <citation type="submission" date="2020-09" db="EMBL/GenBank/DDBJ databases">
        <authorList>
            <person name="Sun Q."/>
            <person name="Ohkuma M."/>
        </authorList>
    </citation>
    <scope>NUCLEOTIDE SEQUENCE</scope>
    <source>
        <strain evidence="9">JCM 30804</strain>
    </source>
</reference>
<dbReference type="Proteomes" id="UP000613743">
    <property type="component" value="Unassembled WGS sequence"/>
</dbReference>
<feature type="transmembrane region" description="Helical" evidence="7">
    <location>
        <begin position="39"/>
        <end position="62"/>
    </location>
</feature>
<accession>A0A917JZJ9</accession>
<evidence type="ECO:0000256" key="7">
    <source>
        <dbReference type="SAM" id="Phobius"/>
    </source>
</evidence>
<dbReference type="InterPro" id="IPR052173">
    <property type="entry name" value="Beta-lactam_resp_regulator"/>
</dbReference>
<dbReference type="PANTHER" id="PTHR34978">
    <property type="entry name" value="POSSIBLE SENSOR-TRANSDUCER PROTEIN BLAR"/>
    <property type="match status" value="1"/>
</dbReference>
<dbReference type="RefSeq" id="WP_188922607.1">
    <property type="nucleotide sequence ID" value="NZ_BMPZ01000012.1"/>
</dbReference>
<keyword evidence="3 6" id="KW-0378">Hydrolase</keyword>
<dbReference type="GO" id="GO:0046872">
    <property type="term" value="F:metal ion binding"/>
    <property type="evidence" value="ECO:0007669"/>
    <property type="project" value="UniProtKB-KW"/>
</dbReference>
<keyword evidence="2" id="KW-0479">Metal-binding</keyword>
<keyword evidence="4 6" id="KW-0862">Zinc</keyword>
<evidence type="ECO:0000256" key="6">
    <source>
        <dbReference type="RuleBase" id="RU003983"/>
    </source>
</evidence>
<keyword evidence="10" id="KW-1185">Reference proteome</keyword>
<evidence type="ECO:0000259" key="8">
    <source>
        <dbReference type="Pfam" id="PF01435"/>
    </source>
</evidence>
<dbReference type="GO" id="GO:0004222">
    <property type="term" value="F:metalloendopeptidase activity"/>
    <property type="evidence" value="ECO:0007669"/>
    <property type="project" value="InterPro"/>
</dbReference>
<comment type="similarity">
    <text evidence="6">Belongs to the peptidase M48 family.</text>
</comment>
<gene>
    <name evidence="9" type="ORF">GCM10009332_30870</name>
</gene>
<evidence type="ECO:0000256" key="5">
    <source>
        <dbReference type="ARBA" id="ARBA00023049"/>
    </source>
</evidence>
<evidence type="ECO:0000256" key="2">
    <source>
        <dbReference type="ARBA" id="ARBA00022723"/>
    </source>
</evidence>
<evidence type="ECO:0000256" key="1">
    <source>
        <dbReference type="ARBA" id="ARBA00022670"/>
    </source>
</evidence>
<evidence type="ECO:0000256" key="3">
    <source>
        <dbReference type="ARBA" id="ARBA00022801"/>
    </source>
</evidence>
<organism evidence="9 10">
    <name type="scientific">Shewanella gelidii</name>
    <dbReference type="NCBI Taxonomy" id="1642821"/>
    <lineage>
        <taxon>Bacteria</taxon>
        <taxon>Pseudomonadati</taxon>
        <taxon>Pseudomonadota</taxon>
        <taxon>Gammaproteobacteria</taxon>
        <taxon>Alteromonadales</taxon>
        <taxon>Shewanellaceae</taxon>
        <taxon>Shewanella</taxon>
    </lineage>
</organism>
<dbReference type="AlphaFoldDB" id="A0A917JZJ9"/>
<dbReference type="GO" id="GO:0006508">
    <property type="term" value="P:proteolysis"/>
    <property type="evidence" value="ECO:0007669"/>
    <property type="project" value="UniProtKB-KW"/>
</dbReference>
<dbReference type="Pfam" id="PF01435">
    <property type="entry name" value="Peptidase_M48"/>
    <property type="match status" value="1"/>
</dbReference>
<dbReference type="Gene3D" id="3.30.2010.10">
    <property type="entry name" value="Metalloproteases ('zincins'), catalytic domain"/>
    <property type="match status" value="1"/>
</dbReference>
<keyword evidence="5 6" id="KW-0482">Metalloprotease</keyword>
<sequence>MFTLELLYACTASTLILSWLFAGFYPIVRRWLIELPAVLASKLIVLFSILPLVTVTLVLLFYSQPFLNELLVYSHCHDGVCGPHWLHLPVSNMLSSGLLLLVFAVFILFITVITRQIARSRNYWLMMQGLSRLEGENGFRIVESEKLTAWCAGMWKPQVYISRGLLNQLSESQLNMVLAHEHCHANNKDNLRKSVLHWSTLHWPRKLKQRIRTDFTNKIELSCDAAAVIHEQDTTGFKQAIQLITQHCSRADVEKAVKLNERHNLLHDELQKLQLMSQQSFIKSWLLGFMLLVFWFAVILLTSQLLHPMLEFISR</sequence>
<feature type="transmembrane region" description="Helical" evidence="7">
    <location>
        <begin position="285"/>
        <end position="306"/>
    </location>
</feature>
<dbReference type="EMBL" id="BMPZ01000012">
    <property type="protein sequence ID" value="GGI91376.1"/>
    <property type="molecule type" value="Genomic_DNA"/>
</dbReference>
<reference evidence="9" key="1">
    <citation type="journal article" date="2014" name="Int. J. Syst. Evol. Microbiol.">
        <title>Complete genome sequence of Corynebacterium casei LMG S-19264T (=DSM 44701T), isolated from a smear-ripened cheese.</title>
        <authorList>
            <consortium name="US DOE Joint Genome Institute (JGI-PGF)"/>
            <person name="Walter F."/>
            <person name="Albersmeier A."/>
            <person name="Kalinowski J."/>
            <person name="Ruckert C."/>
        </authorList>
    </citation>
    <scope>NUCLEOTIDE SEQUENCE</scope>
    <source>
        <strain evidence="9">JCM 30804</strain>
    </source>
</reference>
<feature type="transmembrane region" description="Helical" evidence="7">
    <location>
        <begin position="93"/>
        <end position="113"/>
    </location>
</feature>
<feature type="domain" description="Peptidase M48" evidence="8">
    <location>
        <begin position="141"/>
        <end position="195"/>
    </location>
</feature>
<evidence type="ECO:0000256" key="4">
    <source>
        <dbReference type="ARBA" id="ARBA00022833"/>
    </source>
</evidence>
<feature type="transmembrane region" description="Helical" evidence="7">
    <location>
        <begin position="6"/>
        <end position="27"/>
    </location>
</feature>
<evidence type="ECO:0000313" key="10">
    <source>
        <dbReference type="Proteomes" id="UP000613743"/>
    </source>
</evidence>
<proteinExistence type="inferred from homology"/>
<keyword evidence="7" id="KW-1133">Transmembrane helix</keyword>
<dbReference type="CDD" id="cd07326">
    <property type="entry name" value="M56_BlaR1_MecR1_like"/>
    <property type="match status" value="1"/>
</dbReference>
<dbReference type="InterPro" id="IPR001915">
    <property type="entry name" value="Peptidase_M48"/>
</dbReference>
<protein>
    <recommendedName>
        <fullName evidence="8">Peptidase M48 domain-containing protein</fullName>
    </recommendedName>
</protein>
<evidence type="ECO:0000313" key="9">
    <source>
        <dbReference type="EMBL" id="GGI91376.1"/>
    </source>
</evidence>
<name>A0A917JZJ9_9GAMM</name>
<comment type="cofactor">
    <cofactor evidence="6">
        <name>Zn(2+)</name>
        <dbReference type="ChEBI" id="CHEBI:29105"/>
    </cofactor>
    <text evidence="6">Binds 1 zinc ion per subunit.</text>
</comment>
<keyword evidence="7" id="KW-0472">Membrane</keyword>
<comment type="caution">
    <text evidence="9">The sequence shown here is derived from an EMBL/GenBank/DDBJ whole genome shotgun (WGS) entry which is preliminary data.</text>
</comment>
<dbReference type="PANTHER" id="PTHR34978:SF3">
    <property type="entry name" value="SLR0241 PROTEIN"/>
    <property type="match status" value="1"/>
</dbReference>
<keyword evidence="1 6" id="KW-0645">Protease</keyword>